<comment type="caution">
    <text evidence="3">The sequence shown here is derived from an EMBL/GenBank/DDBJ whole genome shotgun (WGS) entry which is preliminary data.</text>
</comment>
<dbReference type="Proteomes" id="UP000597617">
    <property type="component" value="Unassembled WGS sequence"/>
</dbReference>
<sequence length="343" mass="38920">MNDFKFILERFTKPSSRYTCPSCEKVRQFTRYISTETGEHVSERVGRCNHENSCSYHYTPKQYFADHPDGNSPTALYRPTSSTKLAALKPIIGTLPSDVVERSLGHYANNAFVRGLSILLTEEVALDLACRYYIGTARGGGTIFWQVDELYKARTGKIISYDAETLNRLKKNPDGSDIFPQWAHTKLRQSDFHLRQCLFGQHLLTASDSKPIAVVESEKTAVICSVYLPEFLWMATGGCGAPQFKYPEVLTALRHREIHLFPDTGATDKWNACAKEMHKAMLRVQVHSDLEDANLGRPSNWDLADEFLAFAQPIMLETGPVRWAITEPNGYPIFWDYPVNNRL</sequence>
<evidence type="ECO:0000313" key="3">
    <source>
        <dbReference type="EMBL" id="MBF9236772.1"/>
    </source>
</evidence>
<keyword evidence="4" id="KW-1185">Reference proteome</keyword>
<name>A0ABS0IF24_9BACT</name>
<dbReference type="InterPro" id="IPR047731">
    <property type="entry name" value="Zinc_ribbon_put"/>
</dbReference>
<evidence type="ECO:0000313" key="4">
    <source>
        <dbReference type="Proteomes" id="UP000597617"/>
    </source>
</evidence>
<proteinExistence type="predicted"/>
<feature type="domain" description="Zinc beta-ribbon finger putative" evidence="2">
    <location>
        <begin position="4"/>
        <end position="68"/>
    </location>
</feature>
<protein>
    <recommendedName>
        <fullName evidence="5">DUF3854 domain-containing protein</fullName>
    </recommendedName>
</protein>
<gene>
    <name evidence="3" type="ORF">I2I05_05135</name>
</gene>
<dbReference type="Pfam" id="PF21957">
    <property type="entry name" value="Zn_ribbon_16"/>
    <property type="match status" value="1"/>
</dbReference>
<reference evidence="3 4" key="1">
    <citation type="submission" date="2020-11" db="EMBL/GenBank/DDBJ databases">
        <authorList>
            <person name="Kim M.K."/>
        </authorList>
    </citation>
    <scope>NUCLEOTIDE SEQUENCE [LARGE SCALE GENOMIC DNA]</scope>
    <source>
        <strain evidence="3 4">BT683</strain>
    </source>
</reference>
<dbReference type="RefSeq" id="WP_196281154.1">
    <property type="nucleotide sequence ID" value="NZ_JADQDQ010000002.1"/>
</dbReference>
<dbReference type="Pfam" id="PF19898">
    <property type="entry name" value="DUF6371"/>
    <property type="match status" value="1"/>
</dbReference>
<dbReference type="NCBIfam" id="NF040506">
    <property type="entry name" value="PG0870_Nterm"/>
    <property type="match status" value="1"/>
</dbReference>
<feature type="domain" description="DUF6371" evidence="1">
    <location>
        <begin position="110"/>
        <end position="263"/>
    </location>
</feature>
<organism evidence="3 4">
    <name type="scientific">Hymenobacter jeongseonensis</name>
    <dbReference type="NCBI Taxonomy" id="2791027"/>
    <lineage>
        <taxon>Bacteria</taxon>
        <taxon>Pseudomonadati</taxon>
        <taxon>Bacteroidota</taxon>
        <taxon>Cytophagia</taxon>
        <taxon>Cytophagales</taxon>
        <taxon>Hymenobacteraceae</taxon>
        <taxon>Hymenobacter</taxon>
    </lineage>
</organism>
<dbReference type="InterPro" id="IPR045951">
    <property type="entry name" value="DUF6371"/>
</dbReference>
<accession>A0ABS0IF24</accession>
<evidence type="ECO:0008006" key="5">
    <source>
        <dbReference type="Google" id="ProtNLM"/>
    </source>
</evidence>
<dbReference type="EMBL" id="JADQDQ010000002">
    <property type="protein sequence ID" value="MBF9236772.1"/>
    <property type="molecule type" value="Genomic_DNA"/>
</dbReference>
<evidence type="ECO:0000259" key="2">
    <source>
        <dbReference type="Pfam" id="PF21957"/>
    </source>
</evidence>
<evidence type="ECO:0000259" key="1">
    <source>
        <dbReference type="Pfam" id="PF19898"/>
    </source>
</evidence>